<name>A0AAE0AX46_9ROSI</name>
<feature type="region of interest" description="Disordered" evidence="1">
    <location>
        <begin position="11"/>
        <end position="31"/>
    </location>
</feature>
<comment type="caution">
    <text evidence="2">The sequence shown here is derived from an EMBL/GenBank/DDBJ whole genome shotgun (WGS) entry which is preliminary data.</text>
</comment>
<dbReference type="InterPro" id="IPR040256">
    <property type="entry name" value="At4g02000-like"/>
</dbReference>
<reference evidence="2" key="1">
    <citation type="journal article" date="2023" name="Plant J.">
        <title>Genome sequences and population genomics provide insights into the demographic history, inbreeding, and mutation load of two 'living fossil' tree species of Dipteronia.</title>
        <authorList>
            <person name="Feng Y."/>
            <person name="Comes H.P."/>
            <person name="Chen J."/>
            <person name="Zhu S."/>
            <person name="Lu R."/>
            <person name="Zhang X."/>
            <person name="Li P."/>
            <person name="Qiu J."/>
            <person name="Olsen K.M."/>
            <person name="Qiu Y."/>
        </authorList>
    </citation>
    <scope>NUCLEOTIDE SEQUENCE</scope>
    <source>
        <strain evidence="2">NBL</strain>
    </source>
</reference>
<dbReference type="AlphaFoldDB" id="A0AAE0AX46"/>
<dbReference type="EMBL" id="JANJYJ010000002">
    <property type="protein sequence ID" value="KAK3225405.1"/>
    <property type="molecule type" value="Genomic_DNA"/>
</dbReference>
<evidence type="ECO:0000256" key="1">
    <source>
        <dbReference type="SAM" id="MobiDB-lite"/>
    </source>
</evidence>
<evidence type="ECO:0000313" key="2">
    <source>
        <dbReference type="EMBL" id="KAK3225405.1"/>
    </source>
</evidence>
<gene>
    <name evidence="2" type="ORF">Dsin_005267</name>
</gene>
<protein>
    <recommendedName>
        <fullName evidence="4">DUF4283 domain-containing protein</fullName>
    </recommendedName>
</protein>
<sequence>MGRNKVFDFIHSPKPIDKHRPTSSTSRKTKTNRLKPLGVMGTKKLIQDRGVDLCEGSYIHHIKLERQWARGRCLGDFSGFGFGSLSKFRAYSPRWNALIGRLVLSSGEWPWKLVDLKLDKATSDGDFSHYARVLVYVDVSAVLPTSVLLERDGFHSSFIVVEYENLPAFCSTCSSIGHLPRFCRWNKSSKVPLTSSVKLT</sequence>
<proteinExistence type="predicted"/>
<evidence type="ECO:0000313" key="3">
    <source>
        <dbReference type="Proteomes" id="UP001281410"/>
    </source>
</evidence>
<organism evidence="2 3">
    <name type="scientific">Dipteronia sinensis</name>
    <dbReference type="NCBI Taxonomy" id="43782"/>
    <lineage>
        <taxon>Eukaryota</taxon>
        <taxon>Viridiplantae</taxon>
        <taxon>Streptophyta</taxon>
        <taxon>Embryophyta</taxon>
        <taxon>Tracheophyta</taxon>
        <taxon>Spermatophyta</taxon>
        <taxon>Magnoliopsida</taxon>
        <taxon>eudicotyledons</taxon>
        <taxon>Gunneridae</taxon>
        <taxon>Pentapetalae</taxon>
        <taxon>rosids</taxon>
        <taxon>malvids</taxon>
        <taxon>Sapindales</taxon>
        <taxon>Sapindaceae</taxon>
        <taxon>Hippocastanoideae</taxon>
        <taxon>Acereae</taxon>
        <taxon>Dipteronia</taxon>
    </lineage>
</organism>
<accession>A0AAE0AX46</accession>
<evidence type="ECO:0008006" key="4">
    <source>
        <dbReference type="Google" id="ProtNLM"/>
    </source>
</evidence>
<dbReference type="PANTHER" id="PTHR31286:SF60">
    <property type="entry name" value="PROTEIN, PUTATIVE-RELATED"/>
    <property type="match status" value="1"/>
</dbReference>
<keyword evidence="3" id="KW-1185">Reference proteome</keyword>
<dbReference type="PANTHER" id="PTHR31286">
    <property type="entry name" value="GLYCINE-RICH CELL WALL STRUCTURAL PROTEIN 1.8-LIKE"/>
    <property type="match status" value="1"/>
</dbReference>
<dbReference type="Proteomes" id="UP001281410">
    <property type="component" value="Unassembled WGS sequence"/>
</dbReference>